<dbReference type="Gene3D" id="3.90.1140.10">
    <property type="entry name" value="Cyclic phosphodiesterase"/>
    <property type="match status" value="1"/>
</dbReference>
<dbReference type="AlphaFoldDB" id="A0A9R1CQC0"/>
<comment type="catalytic activity">
    <reaction evidence="2">
        <text>a 3'-end 2',3'-cyclophospho-ribonucleotide-RNA + H2O = a 3'-end 2'-phospho-ribonucleotide-RNA + H(+)</text>
        <dbReference type="Rhea" id="RHEA:11828"/>
        <dbReference type="Rhea" id="RHEA-COMP:10464"/>
        <dbReference type="Rhea" id="RHEA-COMP:17353"/>
        <dbReference type="ChEBI" id="CHEBI:15377"/>
        <dbReference type="ChEBI" id="CHEBI:15378"/>
        <dbReference type="ChEBI" id="CHEBI:83064"/>
        <dbReference type="ChEBI" id="CHEBI:173113"/>
        <dbReference type="EC" id="3.1.4.58"/>
    </reaction>
</comment>
<dbReference type="Proteomes" id="UP001139494">
    <property type="component" value="Unassembled WGS sequence"/>
</dbReference>
<dbReference type="HAMAP" id="MF_01940">
    <property type="entry name" value="RNA_CPDase"/>
    <property type="match status" value="1"/>
</dbReference>
<comment type="caution">
    <text evidence="3">The sequence shown here is derived from an EMBL/GenBank/DDBJ whole genome shotgun (WGS) entry which is preliminary data.</text>
</comment>
<dbReference type="GO" id="GO:0004113">
    <property type="term" value="F:2',3'-cyclic-nucleotide 3'-phosphodiesterase activity"/>
    <property type="evidence" value="ECO:0007669"/>
    <property type="project" value="InterPro"/>
</dbReference>
<proteinExistence type="inferred from homology"/>
<dbReference type="GO" id="GO:0008664">
    <property type="term" value="F:RNA 2',3'-cyclic 3'-phosphodiesterase activity"/>
    <property type="evidence" value="ECO:0007669"/>
    <property type="project" value="UniProtKB-EC"/>
</dbReference>
<organism evidence="3 4">
    <name type="scientific">Natronomonas aquatica</name>
    <dbReference type="NCBI Taxonomy" id="2841590"/>
    <lineage>
        <taxon>Archaea</taxon>
        <taxon>Methanobacteriati</taxon>
        <taxon>Methanobacteriota</taxon>
        <taxon>Stenosarchaea group</taxon>
        <taxon>Halobacteria</taxon>
        <taxon>Halobacteriales</taxon>
        <taxon>Natronomonadaceae</taxon>
        <taxon>Natronomonas</taxon>
    </lineage>
</organism>
<dbReference type="InterPro" id="IPR009097">
    <property type="entry name" value="Cyclic_Pdiesterase"/>
</dbReference>
<keyword evidence="4" id="KW-1185">Reference proteome</keyword>
<keyword evidence="1 2" id="KW-0378">Hydrolase</keyword>
<dbReference type="Pfam" id="PF13563">
    <property type="entry name" value="2_5_RNA_ligase2"/>
    <property type="match status" value="1"/>
</dbReference>
<evidence type="ECO:0000256" key="2">
    <source>
        <dbReference type="HAMAP-Rule" id="MF_01940"/>
    </source>
</evidence>
<dbReference type="SUPFAM" id="SSF55144">
    <property type="entry name" value="LigT-like"/>
    <property type="match status" value="1"/>
</dbReference>
<feature type="short sequence motif" description="HXTX 2" evidence="2">
    <location>
        <begin position="126"/>
        <end position="129"/>
    </location>
</feature>
<dbReference type="PANTHER" id="PTHR35561">
    <property type="entry name" value="RNA 2',3'-CYCLIC PHOSPHODIESTERASE"/>
    <property type="match status" value="1"/>
</dbReference>
<accession>A0A9R1CQC0</accession>
<evidence type="ECO:0000313" key="3">
    <source>
        <dbReference type="EMBL" id="MCQ4332015.1"/>
    </source>
</evidence>
<dbReference type="NCBIfam" id="TIGR02258">
    <property type="entry name" value="2_5_ligase"/>
    <property type="match status" value="1"/>
</dbReference>
<feature type="active site" description="Proton acceptor" evidence="2">
    <location>
        <position position="126"/>
    </location>
</feature>
<sequence>MRLFVSVGVEPLSDRIETVQEPLTGLEGLRPTDPGQAHVTVKFLGECDHDNGALEGAIGRAVAEAGVGSFEATLEGVGAFPSPEYIRVVWLGFGDGTEQLSELHRRVEAETTALGYDEERHAFTPHVTLARMDNAASKADIQRFLRERDPTAGTVEIEEIRLTESELTPESPDYRTVERFEL</sequence>
<protein>
    <recommendedName>
        <fullName evidence="2">RNA 2',3'-cyclic phosphodiesterase</fullName>
        <shortName evidence="2">RNA 2',3'-CPDase</shortName>
        <ecNumber evidence="2">3.1.4.58</ecNumber>
    </recommendedName>
</protein>
<dbReference type="InterPro" id="IPR004175">
    <property type="entry name" value="RNA_CPDase"/>
</dbReference>
<name>A0A9R1CQC0_9EURY</name>
<evidence type="ECO:0000256" key="1">
    <source>
        <dbReference type="ARBA" id="ARBA00022801"/>
    </source>
</evidence>
<comment type="similarity">
    <text evidence="2">Belongs to the 2H phosphoesterase superfamily. ThpR family.</text>
</comment>
<reference evidence="3" key="1">
    <citation type="journal article" date="2023" name="Front. Microbiol.">
        <title>Genomic-based phylogenetic and metabolic analyses of the genus Natronomonas, and description of Natronomonas aquatica sp. nov.</title>
        <authorList>
            <person name="Garcia-Roldan A."/>
            <person name="Duran-Viseras A."/>
            <person name="de la Haba R.R."/>
            <person name="Corral P."/>
            <person name="Sanchez-Porro C."/>
            <person name="Ventosa A."/>
        </authorList>
    </citation>
    <scope>NUCLEOTIDE SEQUENCE</scope>
    <source>
        <strain evidence="3">F2-12</strain>
    </source>
</reference>
<feature type="active site" description="Proton donor" evidence="2">
    <location>
        <position position="38"/>
    </location>
</feature>
<feature type="short sequence motif" description="HXTX 1" evidence="2">
    <location>
        <begin position="38"/>
        <end position="41"/>
    </location>
</feature>
<dbReference type="EC" id="3.1.4.58" evidence="2"/>
<evidence type="ECO:0000313" key="4">
    <source>
        <dbReference type="Proteomes" id="UP001139494"/>
    </source>
</evidence>
<dbReference type="EMBL" id="JAHLKM010000001">
    <property type="protein sequence ID" value="MCQ4332015.1"/>
    <property type="molecule type" value="Genomic_DNA"/>
</dbReference>
<gene>
    <name evidence="3" type="primary">thpR</name>
    <name evidence="3" type="ORF">KM295_00655</name>
</gene>
<comment type="function">
    <text evidence="2">Hydrolyzes RNA 2',3'-cyclic phosphodiester to an RNA 2'-phosphomonoester.</text>
</comment>
<dbReference type="PANTHER" id="PTHR35561:SF1">
    <property type="entry name" value="RNA 2',3'-CYCLIC PHOSPHODIESTERASE"/>
    <property type="match status" value="1"/>
</dbReference>
<dbReference type="RefSeq" id="WP_256027916.1">
    <property type="nucleotide sequence ID" value="NZ_JAHLKM010000001.1"/>
</dbReference>